<dbReference type="AlphaFoldDB" id="A0A1H6TN41"/>
<dbReference type="FunFam" id="3.40.50.300:FF:001236">
    <property type="entry name" value="ATP-dependent helicase/nuclease subunit A"/>
    <property type="match status" value="1"/>
</dbReference>
<feature type="binding site" evidence="14">
    <location>
        <begin position="22"/>
        <end position="29"/>
    </location>
    <ligand>
        <name>ATP</name>
        <dbReference type="ChEBI" id="CHEBI:30616"/>
    </ligand>
</feature>
<evidence type="ECO:0000313" key="18">
    <source>
        <dbReference type="Proteomes" id="UP000199662"/>
    </source>
</evidence>
<keyword evidence="7 13" id="KW-0067">ATP-binding</keyword>
<dbReference type="EC" id="3.1.-.-" evidence="13"/>
<keyword evidence="2 13" id="KW-0547">Nucleotide-binding</keyword>
<dbReference type="STRING" id="84035.SAMN05660742_10110"/>
<evidence type="ECO:0000256" key="11">
    <source>
        <dbReference type="ARBA" id="ARBA00034617"/>
    </source>
</evidence>
<evidence type="ECO:0000256" key="2">
    <source>
        <dbReference type="ARBA" id="ARBA00022741"/>
    </source>
</evidence>
<comment type="function">
    <text evidence="13">The heterodimer acts as both an ATP-dependent DNA helicase and an ATP-dependent, dual-direction single-stranded exonuclease. Recognizes the chi site generating a DNA molecule suitable for the initiation of homologous recombination. The AddA nuclease domain is required for chi fragment generation; this subunit has the helicase and 3' -&gt; 5' nuclease activities.</text>
</comment>
<dbReference type="NCBIfam" id="TIGR02785">
    <property type="entry name" value="addA_Gpos"/>
    <property type="match status" value="1"/>
</dbReference>
<dbReference type="InterPro" id="IPR014016">
    <property type="entry name" value="UvrD-like_ATP-bd"/>
</dbReference>
<dbReference type="GO" id="GO:0005524">
    <property type="term" value="F:ATP binding"/>
    <property type="evidence" value="ECO:0007669"/>
    <property type="project" value="UniProtKB-UniRule"/>
</dbReference>
<dbReference type="InterPro" id="IPR038726">
    <property type="entry name" value="PDDEXK_AddAB-type"/>
</dbReference>
<evidence type="ECO:0000256" key="4">
    <source>
        <dbReference type="ARBA" id="ARBA00022801"/>
    </source>
</evidence>
<dbReference type="Pfam" id="PF13361">
    <property type="entry name" value="UvrD_C"/>
    <property type="match status" value="1"/>
</dbReference>
<sequence>MAWSKAQLKAITTYNKNLLVAAAAGSGKTSVLVERIIQRLLSGNCSIDEILVVTFTNAAAAEMRERIALAIDAELKKNPQSSNLERQSVLLNTASISTMHSFCQTIIRQNFHLLDLDPKFRLANQQEMNLLKRDVLEAIFEEGYESKNAEFLSFVDAYADERSDEEMYGILLKLYEFSRSQPYPEHWIETLPENFVLSEAMTVDDTPWPRIIKEQLNLVFEECRVYCDELVQMAQELDCAFYLPVLQSDLDTIIQLQELLQADWETLRNGLYAVKFATLTAPRGTDVDLKTLFQKPRQQVKEKIKAIKEVYFMSDSMELVEDLRETAPLIQAICDMTVAFANGFAAAKRNKMVVDFSDLEHFALQILLDKESTPQQMKPSVTARNLQQKYVEVMVDEYQDTNGVQEAILSLVRKSSRPNLFVVGDVKQSIYRFRLADPELFLKKYREYPMAGSDFARIDLAQNFRSRAGILEAINYIFAQVMSEKAMELPYGAAEQLNPGPPYPEGEGTLDDSIEVDLIDRDETGTFSETEFAVSETQAAEEETEELKGFPLEARFITSRIQKLMEEKKQVFDKATKTYRPLEWRDIVILLRSVKGKANILLEILHANNIPAYAAVDSGYFEETEVRIMLALLNIIDNPRQDIPLASILYSPIIGLSPVMLAKIKLLQPNDDLFAALLLVNEPSTEIDREVKEKVMKFVLQLSSWRNLARCSSVPDLIWQLFRDTGYYDYVGGMPGGLLRQANLRVLYDRAREYETTNFRGLFRFLRFVDKMKDTGTDLAVARTLGESENVVRVMSIHKSKGLEFPVVIVADLGKKFNLQDSSDTLLVHRKYGLGPFVSKPDISLRYPTIARQAIACLMNRESKAEEMRVLYVALTRSREKLILVGSSTKLADRALNWCRNIDLTCPVLPTYTIAGAKTYLDWIGAALARHEDGKVLRDFAQTTKKRLNIVYENHSRWEIHIIPASDIQNQDVISSETEVLLAAVKAQQILPGSPQQKWVEQVLNWQYPDKTMQEVPAKLSVTEMKRRFEVMDTQALPLFKPKLIVTRPRFIQEQTQLTGAEYGTLMHGVMQHIDFCKDLSENGLKLQLESLVKKEMILPKQISLIDLAGVHKFFTSPLGQRMTVSTKVRRELPFSIMLQAKKFYPDILDERENIFVQGIIDVLFDEPDGMVLIDYKTDKNTQTEAVINKYKLQIDLYSEAAEKILKKDIKEKYLYLFHNGTVIPMD</sequence>
<comment type="similarity">
    <text evidence="13">Belongs to the helicase family. AddA subfamily.</text>
</comment>
<evidence type="ECO:0000313" key="17">
    <source>
        <dbReference type="EMBL" id="SEI77660.1"/>
    </source>
</evidence>
<feature type="domain" description="UvrD-like helicase ATP-binding" evidence="15">
    <location>
        <begin position="1"/>
        <end position="467"/>
    </location>
</feature>
<evidence type="ECO:0000256" key="10">
    <source>
        <dbReference type="ARBA" id="ARBA00023235"/>
    </source>
</evidence>
<comment type="catalytic activity">
    <reaction evidence="12 13">
        <text>ATP + H2O = ADP + phosphate + H(+)</text>
        <dbReference type="Rhea" id="RHEA:13065"/>
        <dbReference type="ChEBI" id="CHEBI:15377"/>
        <dbReference type="ChEBI" id="CHEBI:15378"/>
        <dbReference type="ChEBI" id="CHEBI:30616"/>
        <dbReference type="ChEBI" id="CHEBI:43474"/>
        <dbReference type="ChEBI" id="CHEBI:456216"/>
        <dbReference type="EC" id="5.6.2.4"/>
    </reaction>
</comment>
<dbReference type="HAMAP" id="MF_01451">
    <property type="entry name" value="AddA"/>
    <property type="match status" value="1"/>
</dbReference>
<dbReference type="SUPFAM" id="SSF52980">
    <property type="entry name" value="Restriction endonuclease-like"/>
    <property type="match status" value="1"/>
</dbReference>
<evidence type="ECO:0000256" key="3">
    <source>
        <dbReference type="ARBA" id="ARBA00022763"/>
    </source>
</evidence>
<dbReference type="PANTHER" id="PTHR11070">
    <property type="entry name" value="UVRD / RECB / PCRA DNA HELICASE FAMILY MEMBER"/>
    <property type="match status" value="1"/>
</dbReference>
<keyword evidence="5 13" id="KW-0347">Helicase</keyword>
<evidence type="ECO:0000256" key="8">
    <source>
        <dbReference type="ARBA" id="ARBA00023125"/>
    </source>
</evidence>
<keyword evidence="1 13" id="KW-0540">Nuclease</keyword>
<protein>
    <recommendedName>
        <fullName evidence="13">ATP-dependent helicase/nuclease subunit A</fullName>
        <ecNumber evidence="13">3.1.-.-</ecNumber>
        <ecNumber evidence="13">5.6.2.4</ecNumber>
    </recommendedName>
    <alternativeName>
        <fullName evidence="13">ATP-dependent helicase/nuclease AddA</fullName>
    </alternativeName>
    <alternativeName>
        <fullName evidence="13">DNA 3'-5' helicase AddA</fullName>
    </alternativeName>
</protein>
<keyword evidence="6 13" id="KW-0269">Exonuclease</keyword>
<dbReference type="RefSeq" id="WP_091828285.1">
    <property type="nucleotide sequence ID" value="NZ_FNZK01000001.1"/>
</dbReference>
<dbReference type="GO" id="GO:0016887">
    <property type="term" value="F:ATP hydrolysis activity"/>
    <property type="evidence" value="ECO:0007669"/>
    <property type="project" value="RHEA"/>
</dbReference>
<dbReference type="PROSITE" id="PS51198">
    <property type="entry name" value="UVRD_HELICASE_ATP_BIND"/>
    <property type="match status" value="1"/>
</dbReference>
<dbReference type="PANTHER" id="PTHR11070:SF48">
    <property type="entry name" value="ATP-DEPENDENT HELICASE_NUCLEASE SUBUNIT A"/>
    <property type="match status" value="1"/>
</dbReference>
<evidence type="ECO:0000256" key="12">
    <source>
        <dbReference type="ARBA" id="ARBA00048988"/>
    </source>
</evidence>
<evidence type="ECO:0000256" key="9">
    <source>
        <dbReference type="ARBA" id="ARBA00023204"/>
    </source>
</evidence>
<organism evidence="17 18">
    <name type="scientific">Propionispira arboris</name>
    <dbReference type="NCBI Taxonomy" id="84035"/>
    <lineage>
        <taxon>Bacteria</taxon>
        <taxon>Bacillati</taxon>
        <taxon>Bacillota</taxon>
        <taxon>Negativicutes</taxon>
        <taxon>Selenomonadales</taxon>
        <taxon>Selenomonadaceae</taxon>
        <taxon>Propionispira</taxon>
    </lineage>
</organism>
<evidence type="ECO:0000256" key="1">
    <source>
        <dbReference type="ARBA" id="ARBA00022722"/>
    </source>
</evidence>
<gene>
    <name evidence="13" type="primary">addA</name>
    <name evidence="17" type="ORF">SAMN05660742_10110</name>
</gene>
<dbReference type="SUPFAM" id="SSF52540">
    <property type="entry name" value="P-loop containing nucleoside triphosphate hydrolases"/>
    <property type="match status" value="1"/>
</dbReference>
<evidence type="ECO:0000256" key="6">
    <source>
        <dbReference type="ARBA" id="ARBA00022839"/>
    </source>
</evidence>
<dbReference type="Pfam" id="PF00580">
    <property type="entry name" value="UvrD-helicase"/>
    <property type="match status" value="1"/>
</dbReference>
<keyword evidence="18" id="KW-1185">Reference proteome</keyword>
<dbReference type="InterPro" id="IPR014017">
    <property type="entry name" value="DNA_helicase_UvrD-like_C"/>
</dbReference>
<feature type="domain" description="UvrD-like helicase C-terminal" evidence="16">
    <location>
        <begin position="513"/>
        <end position="802"/>
    </location>
</feature>
<dbReference type="InterPro" id="IPR014152">
    <property type="entry name" value="AddA"/>
</dbReference>
<accession>A0A1H6TN41</accession>
<keyword evidence="10 13" id="KW-0413">Isomerase</keyword>
<keyword evidence="8 13" id="KW-0238">DNA-binding</keyword>
<evidence type="ECO:0000256" key="14">
    <source>
        <dbReference type="PROSITE-ProRule" id="PRU00560"/>
    </source>
</evidence>
<dbReference type="InterPro" id="IPR011604">
    <property type="entry name" value="PDDEXK-like_dom_sf"/>
</dbReference>
<dbReference type="InterPro" id="IPR000212">
    <property type="entry name" value="DNA_helicase_UvrD/REP"/>
</dbReference>
<dbReference type="Gene3D" id="3.90.320.10">
    <property type="match status" value="1"/>
</dbReference>
<dbReference type="EC" id="5.6.2.4" evidence="13"/>
<dbReference type="CDD" id="cd17932">
    <property type="entry name" value="DEXQc_UvrD"/>
    <property type="match status" value="2"/>
</dbReference>
<name>A0A1H6TN41_9FIRM</name>
<keyword evidence="3 13" id="KW-0227">DNA damage</keyword>
<dbReference type="GO" id="GO:0043138">
    <property type="term" value="F:3'-5' DNA helicase activity"/>
    <property type="evidence" value="ECO:0007669"/>
    <property type="project" value="UniProtKB-UniRule"/>
</dbReference>
<dbReference type="Gene3D" id="3.40.50.300">
    <property type="entry name" value="P-loop containing nucleotide triphosphate hydrolases"/>
    <property type="match status" value="4"/>
</dbReference>
<dbReference type="InterPro" id="IPR011335">
    <property type="entry name" value="Restrct_endonuc-II-like"/>
</dbReference>
<evidence type="ECO:0000256" key="7">
    <source>
        <dbReference type="ARBA" id="ARBA00022840"/>
    </source>
</evidence>
<dbReference type="Pfam" id="PF12705">
    <property type="entry name" value="PDDEXK_1"/>
    <property type="match status" value="1"/>
</dbReference>
<dbReference type="GO" id="GO:0003690">
    <property type="term" value="F:double-stranded DNA binding"/>
    <property type="evidence" value="ECO:0007669"/>
    <property type="project" value="UniProtKB-UniRule"/>
</dbReference>
<evidence type="ECO:0000256" key="5">
    <source>
        <dbReference type="ARBA" id="ARBA00022806"/>
    </source>
</evidence>
<dbReference type="InterPro" id="IPR027417">
    <property type="entry name" value="P-loop_NTPase"/>
</dbReference>
<dbReference type="Proteomes" id="UP000199662">
    <property type="component" value="Unassembled WGS sequence"/>
</dbReference>
<keyword evidence="9 13" id="KW-0234">DNA repair</keyword>
<proteinExistence type="inferred from homology"/>
<dbReference type="GO" id="GO:0033202">
    <property type="term" value="C:DNA helicase complex"/>
    <property type="evidence" value="ECO:0007669"/>
    <property type="project" value="TreeGrafter"/>
</dbReference>
<evidence type="ECO:0000259" key="16">
    <source>
        <dbReference type="PROSITE" id="PS51217"/>
    </source>
</evidence>
<comment type="cofactor">
    <cofactor evidence="13">
        <name>Mg(2+)</name>
        <dbReference type="ChEBI" id="CHEBI:18420"/>
    </cofactor>
</comment>
<reference evidence="17 18" key="1">
    <citation type="submission" date="2016-10" db="EMBL/GenBank/DDBJ databases">
        <authorList>
            <person name="de Groot N.N."/>
        </authorList>
    </citation>
    <scope>NUCLEOTIDE SEQUENCE [LARGE SCALE GENOMIC DNA]</scope>
    <source>
        <strain evidence="17 18">DSM 2179</strain>
    </source>
</reference>
<comment type="catalytic activity">
    <reaction evidence="11 13">
        <text>Couples ATP hydrolysis with the unwinding of duplex DNA by translocating in the 3'-5' direction.</text>
        <dbReference type="EC" id="5.6.2.4"/>
    </reaction>
</comment>
<evidence type="ECO:0000256" key="13">
    <source>
        <dbReference type="HAMAP-Rule" id="MF_01451"/>
    </source>
</evidence>
<dbReference type="PROSITE" id="PS51217">
    <property type="entry name" value="UVRD_HELICASE_CTER"/>
    <property type="match status" value="1"/>
</dbReference>
<dbReference type="EMBL" id="FNZK01000001">
    <property type="protein sequence ID" value="SEI77660.1"/>
    <property type="molecule type" value="Genomic_DNA"/>
</dbReference>
<keyword evidence="4 13" id="KW-0378">Hydrolase</keyword>
<dbReference type="GO" id="GO:0008408">
    <property type="term" value="F:3'-5' exonuclease activity"/>
    <property type="evidence" value="ECO:0007669"/>
    <property type="project" value="UniProtKB-UniRule"/>
</dbReference>
<dbReference type="GO" id="GO:0000724">
    <property type="term" value="P:double-strand break repair via homologous recombination"/>
    <property type="evidence" value="ECO:0007669"/>
    <property type="project" value="UniProtKB-UniRule"/>
</dbReference>
<comment type="subunit">
    <text evidence="13">Heterodimer of AddA and AddB/RexB.</text>
</comment>
<evidence type="ECO:0000259" key="15">
    <source>
        <dbReference type="PROSITE" id="PS51198"/>
    </source>
</evidence>
<dbReference type="GO" id="GO:0005829">
    <property type="term" value="C:cytosol"/>
    <property type="evidence" value="ECO:0007669"/>
    <property type="project" value="TreeGrafter"/>
</dbReference>